<evidence type="ECO:0000313" key="3">
    <source>
        <dbReference type="Proteomes" id="UP000886998"/>
    </source>
</evidence>
<keyword evidence="3" id="KW-1185">Reference proteome</keyword>
<organism evidence="2 3">
    <name type="scientific">Trichonephila inaurata madagascariensis</name>
    <dbReference type="NCBI Taxonomy" id="2747483"/>
    <lineage>
        <taxon>Eukaryota</taxon>
        <taxon>Metazoa</taxon>
        <taxon>Ecdysozoa</taxon>
        <taxon>Arthropoda</taxon>
        <taxon>Chelicerata</taxon>
        <taxon>Arachnida</taxon>
        <taxon>Araneae</taxon>
        <taxon>Araneomorphae</taxon>
        <taxon>Entelegynae</taxon>
        <taxon>Araneoidea</taxon>
        <taxon>Nephilidae</taxon>
        <taxon>Trichonephila</taxon>
        <taxon>Trichonephila inaurata</taxon>
    </lineage>
</organism>
<dbReference type="EMBL" id="BMAV01027072">
    <property type="protein sequence ID" value="GFS56045.1"/>
    <property type="molecule type" value="Genomic_DNA"/>
</dbReference>
<evidence type="ECO:0000256" key="1">
    <source>
        <dbReference type="SAM" id="MobiDB-lite"/>
    </source>
</evidence>
<dbReference type="Proteomes" id="UP000886998">
    <property type="component" value="Unassembled WGS sequence"/>
</dbReference>
<accession>A0A8X6MIV9</accession>
<gene>
    <name evidence="2" type="ORF">TNIN_394561</name>
</gene>
<sequence>MHSGVSHTIDSIAPYAPDDSELADLYTRQAYLEQRRQQAVSEFNTLPRCNTPGCQIHATPLNSPTKCNKDEFPELPQKVSSKRKESDDGFISPTSKQTVKRQQLEFKNFELEVYDRFSELKENDTDIAGHSQNSININ</sequence>
<evidence type="ECO:0000313" key="2">
    <source>
        <dbReference type="EMBL" id="GFS56045.1"/>
    </source>
</evidence>
<protein>
    <submittedName>
        <fullName evidence="2">Uncharacterized protein</fullName>
    </submittedName>
</protein>
<feature type="region of interest" description="Disordered" evidence="1">
    <location>
        <begin position="60"/>
        <end position="97"/>
    </location>
</feature>
<proteinExistence type="predicted"/>
<reference evidence="2" key="1">
    <citation type="submission" date="2020-08" db="EMBL/GenBank/DDBJ databases">
        <title>Multicomponent nature underlies the extraordinary mechanical properties of spider dragline silk.</title>
        <authorList>
            <person name="Kono N."/>
            <person name="Nakamura H."/>
            <person name="Mori M."/>
            <person name="Yoshida Y."/>
            <person name="Ohtoshi R."/>
            <person name="Malay A.D."/>
            <person name="Moran D.A.P."/>
            <person name="Tomita M."/>
            <person name="Numata K."/>
            <person name="Arakawa K."/>
        </authorList>
    </citation>
    <scope>NUCLEOTIDE SEQUENCE</scope>
</reference>
<name>A0A8X6MIV9_9ARAC</name>
<dbReference type="AlphaFoldDB" id="A0A8X6MIV9"/>
<comment type="caution">
    <text evidence="2">The sequence shown here is derived from an EMBL/GenBank/DDBJ whole genome shotgun (WGS) entry which is preliminary data.</text>
</comment>